<dbReference type="EMBL" id="CAKXYY010000005">
    <property type="protein sequence ID" value="CAH2351951.1"/>
    <property type="molecule type" value="Genomic_DNA"/>
</dbReference>
<dbReference type="OrthoDB" id="4035953at2759"/>
<evidence type="ECO:0000256" key="1">
    <source>
        <dbReference type="SAM" id="MobiDB-lite"/>
    </source>
</evidence>
<evidence type="ECO:0000313" key="3">
    <source>
        <dbReference type="EMBL" id="CAH2351951.1"/>
    </source>
</evidence>
<feature type="region of interest" description="Disordered" evidence="1">
    <location>
        <begin position="138"/>
        <end position="158"/>
    </location>
</feature>
<feature type="compositionally biased region" description="Polar residues" evidence="1">
    <location>
        <begin position="427"/>
        <end position="436"/>
    </location>
</feature>
<keyword evidence="2" id="KW-0812">Transmembrane</keyword>
<dbReference type="AlphaFoldDB" id="A0A9P0VXW0"/>
<dbReference type="Pfam" id="PF08693">
    <property type="entry name" value="SKG6"/>
    <property type="match status" value="3"/>
</dbReference>
<feature type="compositionally biased region" description="Polar residues" evidence="1">
    <location>
        <begin position="770"/>
        <end position="779"/>
    </location>
</feature>
<feature type="compositionally biased region" description="Polar residues" evidence="1">
    <location>
        <begin position="796"/>
        <end position="815"/>
    </location>
</feature>
<comment type="caution">
    <text evidence="3">The sequence shown here is derived from an EMBL/GenBank/DDBJ whole genome shotgun (WGS) entry which is preliminary data.</text>
</comment>
<keyword evidence="4" id="KW-1185">Reference proteome</keyword>
<sequence>MSWSIKRSLGVENLSTIPTPTIVEFVERSLTSSSSSSSTSSKTTKCSGANCTSSVSDNSLTIGLCVGIPGLLIVLVLSYFLFKNWRKEKKEMMEHDPDFDETGEATALPDFPRSQKQYEFEDPFHNRNSIRYPITQYNKERPSSSSASQTSHYHHSNGGDPYLDNIVLPYQHETGSKASLDEYAKNISEYSAYALNPRASTFMNSKTRTSTLTNSSNLGSFGHGNRSTELLSGAGAGTGVGAGALTGAGAEATSAAVGGSFSTRGNSISPQKNRNFVDISKQSDEAPPSPTKNKSNFYSSIPNQSSTSFSQAEFHNAKESIHTNSDLESVSDSDGEAHDTSQVNKSKSEYEDSTTVDSYDTTREFTESTVGETIGDTTGDSDSSDYDATGNDDSFIPHPNVDNEEDDLNTIQEQIRNTSPFKEIATAPSTGSNSARTGDDEDEEGFEFSQDSGNNDTAPTSLNAHHENLSSTSNDKLLTTTASSNNKINHKSVRISDFNLLKNDSDDEEEGDKALTEEQEEELKRMKSVYKVYFDRSKSMKIVGEDGEVTETDGKTPFTHDESQPIPELPHKMDHLMINRDLSSNTNYDKRNTTTSSIYTENPLFSKDEQQFIQQQQIYSENPQYSYEQQYVQQPQYYQPHYEQQPEQPAQHYELPPLQQLPPPSDFRKSTIQSFTDFQPRPKNQLTNSPSISKLPFVPIENANVWKNSPGSPVNSTHAFPNDASTSPQLGKQNSVPSATQLSRSSVVMLNPVTEITSQRKFKPAGSLGGNTPNGSATSLTTQSIRNQQYVNMHQQTYQHQGHQPPSPLSPQSNDLIPDGRNDVRRMMNQNF</sequence>
<keyword evidence="2" id="KW-0472">Membrane</keyword>
<proteinExistence type="predicted"/>
<feature type="compositionally biased region" description="Polar residues" evidence="1">
    <location>
        <begin position="449"/>
        <end position="477"/>
    </location>
</feature>
<reference evidence="3" key="1">
    <citation type="submission" date="2022-03" db="EMBL/GenBank/DDBJ databases">
        <authorList>
            <person name="Legras J.-L."/>
            <person name="Devillers H."/>
            <person name="Grondin C."/>
        </authorList>
    </citation>
    <scope>NUCLEOTIDE SEQUENCE</scope>
    <source>
        <strain evidence="3">CLIB 1423</strain>
    </source>
</reference>
<feature type="transmembrane region" description="Helical" evidence="2">
    <location>
        <begin position="60"/>
        <end position="82"/>
    </location>
</feature>
<feature type="region of interest" description="Disordered" evidence="1">
    <location>
        <begin position="417"/>
        <end position="477"/>
    </location>
</feature>
<accession>A0A9P0VXW0</accession>
<feature type="compositionally biased region" description="Low complexity" evidence="1">
    <location>
        <begin position="375"/>
        <end position="389"/>
    </location>
</feature>
<feature type="compositionally biased region" description="Polar residues" evidence="1">
    <location>
        <begin position="261"/>
        <end position="274"/>
    </location>
</feature>
<feature type="region of interest" description="Disordered" evidence="1">
    <location>
        <begin position="760"/>
        <end position="779"/>
    </location>
</feature>
<dbReference type="InterPro" id="IPR014805">
    <property type="entry name" value="SKG6/TOS2-like"/>
</dbReference>
<name>A0A9P0VXW0_9ASCO</name>
<evidence type="ECO:0000256" key="2">
    <source>
        <dbReference type="SAM" id="Phobius"/>
    </source>
</evidence>
<feature type="region of interest" description="Disordered" evidence="1">
    <location>
        <begin position="261"/>
        <end position="404"/>
    </location>
</feature>
<feature type="region of interest" description="Disordered" evidence="1">
    <location>
        <begin position="796"/>
        <end position="822"/>
    </location>
</feature>
<gene>
    <name evidence="3" type="ORF">CLIB1423_05S02124</name>
</gene>
<evidence type="ECO:0000313" key="4">
    <source>
        <dbReference type="Proteomes" id="UP000837801"/>
    </source>
</evidence>
<protein>
    <submittedName>
        <fullName evidence="3">Uncharacterized protein</fullName>
    </submittedName>
</protein>
<organism evidence="3 4">
    <name type="scientific">[Candida] railenensis</name>
    <dbReference type="NCBI Taxonomy" id="45579"/>
    <lineage>
        <taxon>Eukaryota</taxon>
        <taxon>Fungi</taxon>
        <taxon>Dikarya</taxon>
        <taxon>Ascomycota</taxon>
        <taxon>Saccharomycotina</taxon>
        <taxon>Pichiomycetes</taxon>
        <taxon>Debaryomycetaceae</taxon>
        <taxon>Kurtzmaniella</taxon>
    </lineage>
</organism>
<feature type="compositionally biased region" description="Polar residues" evidence="1">
    <location>
        <begin position="291"/>
        <end position="313"/>
    </location>
</feature>
<keyword evidence="2" id="KW-1133">Transmembrane helix</keyword>
<dbReference type="Proteomes" id="UP000837801">
    <property type="component" value="Unassembled WGS sequence"/>
</dbReference>
<feature type="region of interest" description="Disordered" evidence="1">
    <location>
        <begin position="708"/>
        <end position="743"/>
    </location>
</feature>